<reference evidence="1 2" key="1">
    <citation type="journal article" date="1998" name="Science">
        <title>Genome sequence of the nematode C. elegans: a platform for investigating biology.</title>
        <authorList>
            <consortium name="The C. elegans sequencing consortium"/>
            <person name="Sulson J.E."/>
            <person name="Waterston R."/>
        </authorList>
    </citation>
    <scope>NUCLEOTIDE SEQUENCE [LARGE SCALE GENOMIC DNA]</scope>
    <source>
        <strain evidence="1 2">Bristol N2</strain>
    </source>
</reference>
<name>G5EFE2_CAEEL</name>
<dbReference type="GeneID" id="189565"/>
<dbReference type="EMBL" id="BX284605">
    <property type="protein sequence ID" value="CAB76747.2"/>
    <property type="molecule type" value="Genomic_DNA"/>
</dbReference>
<evidence type="ECO:0000313" key="1">
    <source>
        <dbReference type="EMBL" id="CAB76747.2"/>
    </source>
</evidence>
<dbReference type="HOGENOM" id="CLU_2186316_0_0_1"/>
<dbReference type="Bgee" id="WBGene00012520">
    <property type="expression patterns" value="Expressed in larva"/>
</dbReference>
<keyword evidence="2" id="KW-1185">Reference proteome</keyword>
<dbReference type="KEGG" id="cel:CELE_Y32B12A.5"/>
<dbReference type="AGR" id="WB:WBGene00012520"/>
<evidence type="ECO:0000313" key="2">
    <source>
        <dbReference type="Proteomes" id="UP000001940"/>
    </source>
</evidence>
<protein>
    <submittedName>
        <fullName evidence="1">HYPK_UBA domain-containing protein</fullName>
    </submittedName>
</protein>
<dbReference type="AlphaFoldDB" id="G5EFE2"/>
<dbReference type="STRING" id="6239.Y32B12A.5.1"/>
<dbReference type="WormBase" id="Y32B12A.5">
    <property type="protein sequence ID" value="CE42332"/>
    <property type="gene ID" value="WBGene00012520"/>
</dbReference>
<dbReference type="CTD" id="189565"/>
<evidence type="ECO:0000313" key="3">
    <source>
        <dbReference type="WormBase" id="Y32B12A.5"/>
    </source>
</evidence>
<dbReference type="Proteomes" id="UP000001940">
    <property type="component" value="Chromosome V"/>
</dbReference>
<accession>G5EFE2</accession>
<dbReference type="RefSeq" id="NP_507172.2">
    <property type="nucleotide sequence ID" value="NM_074771.2"/>
</dbReference>
<organism evidence="1 2">
    <name type="scientific">Caenorhabditis elegans</name>
    <dbReference type="NCBI Taxonomy" id="6239"/>
    <lineage>
        <taxon>Eukaryota</taxon>
        <taxon>Metazoa</taxon>
        <taxon>Ecdysozoa</taxon>
        <taxon>Nematoda</taxon>
        <taxon>Chromadorea</taxon>
        <taxon>Rhabditida</taxon>
        <taxon>Rhabditina</taxon>
        <taxon>Rhabditomorpha</taxon>
        <taxon>Rhabditoidea</taxon>
        <taxon>Rhabditidae</taxon>
        <taxon>Peloderinae</taxon>
        <taxon>Caenorhabditis</taxon>
    </lineage>
</organism>
<proteinExistence type="predicted"/>
<gene>
    <name evidence="1" type="ORF">CELE_Y32B12A.5</name>
    <name evidence="1 3" type="ORF">Y32B12A.5</name>
</gene>
<sequence>MADPRSLEEELQLVSEEDRKQFENHGSDHETIKAMTARSVACGGLIRDVVMVYVTFKTQFLKKIERMELGGRTALSELARRASQVFSESEWKLYCGSPTLSHQEFTSSS</sequence>
<dbReference type="InParanoid" id="G5EFE2"/>
<dbReference type="PaxDb" id="6239-Y32B12A.5"/>